<dbReference type="EMBL" id="BOMP01000016">
    <property type="protein sequence ID" value="GIE38131.1"/>
    <property type="molecule type" value="Genomic_DNA"/>
</dbReference>
<dbReference type="RefSeq" id="WP_188125270.1">
    <property type="nucleotide sequence ID" value="NZ_BOMP01000016.1"/>
</dbReference>
<comment type="caution">
    <text evidence="4">The sequence shown here is derived from an EMBL/GenBank/DDBJ whole genome shotgun (WGS) entry which is preliminary data.</text>
</comment>
<evidence type="ECO:0000256" key="1">
    <source>
        <dbReference type="SAM" id="SignalP"/>
    </source>
</evidence>
<organism evidence="4 5">
    <name type="scientific">Actinoplanes lobatus</name>
    <dbReference type="NCBI Taxonomy" id="113568"/>
    <lineage>
        <taxon>Bacteria</taxon>
        <taxon>Bacillati</taxon>
        <taxon>Actinomycetota</taxon>
        <taxon>Actinomycetes</taxon>
        <taxon>Micromonosporales</taxon>
        <taxon>Micromonosporaceae</taxon>
        <taxon>Actinoplanes</taxon>
    </lineage>
</organism>
<dbReference type="EMBL" id="JACHNC010000001">
    <property type="protein sequence ID" value="MBB4753594.1"/>
    <property type="molecule type" value="Genomic_DNA"/>
</dbReference>
<accession>A0A7W7HN47</accession>
<dbReference type="Pfam" id="PF09968">
    <property type="entry name" value="DUF2202"/>
    <property type="match status" value="1"/>
</dbReference>
<name>A0A7W7HN47_9ACTN</name>
<reference evidence="3 6" key="2">
    <citation type="submission" date="2021-01" db="EMBL/GenBank/DDBJ databases">
        <title>Whole genome shotgun sequence of Actinoplanes lobatus NBRC 12513.</title>
        <authorList>
            <person name="Komaki H."/>
            <person name="Tamura T."/>
        </authorList>
    </citation>
    <scope>NUCLEOTIDE SEQUENCE [LARGE SCALE GENOMIC DNA]</scope>
    <source>
        <strain evidence="3 6">NBRC 12513</strain>
    </source>
</reference>
<feature type="signal peptide" evidence="1">
    <location>
        <begin position="1"/>
        <end position="30"/>
    </location>
</feature>
<feature type="chain" id="PRO_5031188162" description="DUF2202 domain-containing protein" evidence="1">
    <location>
        <begin position="31"/>
        <end position="215"/>
    </location>
</feature>
<sequence>MRSIIRRTATVVAAGALGLGGLAVAVPALAGNGPFGGPAASSTIFPGGDGPGYGMGNGYGGTHCMGAGLIAEQGALTGAQKATLASIAQREKLAHDLYAAFADRHDAAVFAHIARAETHHLTAVRTLLQRYGVADPTAQRPAGSFTDSAAQATYDRLLKQGDGSLSAALAAGAQIEHDDIAALSAALDGLDAADVEQVYSWLLAASQRHLTAFTS</sequence>
<dbReference type="InterPro" id="IPR009078">
    <property type="entry name" value="Ferritin-like_SF"/>
</dbReference>
<reference evidence="4 5" key="1">
    <citation type="submission" date="2020-08" db="EMBL/GenBank/DDBJ databases">
        <title>Sequencing the genomes of 1000 actinobacteria strains.</title>
        <authorList>
            <person name="Klenk H.-P."/>
        </authorList>
    </citation>
    <scope>NUCLEOTIDE SEQUENCE [LARGE SCALE GENOMIC DNA]</scope>
    <source>
        <strain evidence="4 5">DSM 43150</strain>
    </source>
</reference>
<evidence type="ECO:0000313" key="5">
    <source>
        <dbReference type="Proteomes" id="UP000590511"/>
    </source>
</evidence>
<dbReference type="Gene3D" id="1.20.1260.10">
    <property type="match status" value="1"/>
</dbReference>
<keyword evidence="1" id="KW-0732">Signal</keyword>
<keyword evidence="6" id="KW-1185">Reference proteome</keyword>
<evidence type="ECO:0000313" key="4">
    <source>
        <dbReference type="EMBL" id="MBB4753594.1"/>
    </source>
</evidence>
<proteinExistence type="predicted"/>
<dbReference type="InterPro" id="IPR019243">
    <property type="entry name" value="DUF2202"/>
</dbReference>
<feature type="domain" description="DUF2202" evidence="2">
    <location>
        <begin position="84"/>
        <end position="214"/>
    </location>
</feature>
<dbReference type="Proteomes" id="UP000590511">
    <property type="component" value="Unassembled WGS sequence"/>
</dbReference>
<dbReference type="Proteomes" id="UP000631312">
    <property type="component" value="Unassembled WGS sequence"/>
</dbReference>
<dbReference type="InterPro" id="IPR012347">
    <property type="entry name" value="Ferritin-like"/>
</dbReference>
<evidence type="ECO:0000313" key="3">
    <source>
        <dbReference type="EMBL" id="GIE38131.1"/>
    </source>
</evidence>
<evidence type="ECO:0000313" key="6">
    <source>
        <dbReference type="Proteomes" id="UP000631312"/>
    </source>
</evidence>
<evidence type="ECO:0000259" key="2">
    <source>
        <dbReference type="Pfam" id="PF09968"/>
    </source>
</evidence>
<dbReference type="SUPFAM" id="SSF47240">
    <property type="entry name" value="Ferritin-like"/>
    <property type="match status" value="1"/>
</dbReference>
<protein>
    <recommendedName>
        <fullName evidence="2">DUF2202 domain-containing protein</fullName>
    </recommendedName>
</protein>
<dbReference type="AlphaFoldDB" id="A0A7W7HN47"/>
<gene>
    <name evidence="3" type="ORF">Alo02nite_10290</name>
    <name evidence="4" type="ORF">BJ964_007755</name>
</gene>